<accession>A0A0H3ZGR0</accession>
<protein>
    <submittedName>
        <fullName evidence="6">Heat shock protein 90</fullName>
    </submittedName>
</protein>
<dbReference type="EMBL" id="KP671600">
    <property type="protein sequence ID" value="AKN35066.1"/>
    <property type="molecule type" value="mRNA"/>
</dbReference>
<dbReference type="GO" id="GO:0051082">
    <property type="term" value="F:unfolded protein binding"/>
    <property type="evidence" value="ECO:0007669"/>
    <property type="project" value="InterPro"/>
</dbReference>
<feature type="region of interest" description="Disordered" evidence="5">
    <location>
        <begin position="183"/>
        <end position="211"/>
    </location>
</feature>
<dbReference type="GO" id="GO:0140662">
    <property type="term" value="F:ATP-dependent protein folding chaperone"/>
    <property type="evidence" value="ECO:0007669"/>
    <property type="project" value="InterPro"/>
</dbReference>
<comment type="similarity">
    <text evidence="1">Belongs to the heat shock protein 90 family.</text>
</comment>
<evidence type="ECO:0000256" key="5">
    <source>
        <dbReference type="SAM" id="MobiDB-lite"/>
    </source>
</evidence>
<evidence type="ECO:0000256" key="3">
    <source>
        <dbReference type="ARBA" id="ARBA00022840"/>
    </source>
</evidence>
<reference evidence="6" key="1">
    <citation type="submission" date="2015-01" db="EMBL/GenBank/DDBJ databases">
        <title>Characterization of heat shock protein 90 and its transcriptional expression patterns on high temperature in Phyllonorycter ringoniella.</title>
        <authorList>
            <person name="Wang G."/>
            <person name="Yu J."/>
            <person name="Hou Q."/>
        </authorList>
    </citation>
    <scope>NUCLEOTIDE SEQUENCE</scope>
</reference>
<dbReference type="AlphaFoldDB" id="A0A0H3ZGR0"/>
<keyword evidence="3" id="KW-0067">ATP-binding</keyword>
<organism evidence="6">
    <name type="scientific">Phyllonorycter ringoniella</name>
    <dbReference type="NCBI Taxonomy" id="571297"/>
    <lineage>
        <taxon>Eukaryota</taxon>
        <taxon>Metazoa</taxon>
        <taxon>Ecdysozoa</taxon>
        <taxon>Arthropoda</taxon>
        <taxon>Hexapoda</taxon>
        <taxon>Insecta</taxon>
        <taxon>Pterygota</taxon>
        <taxon>Neoptera</taxon>
        <taxon>Endopterygota</taxon>
        <taxon>Lepidoptera</taxon>
        <taxon>Glossata</taxon>
        <taxon>Ditrysia</taxon>
        <taxon>Tineoidea</taxon>
        <taxon>Gracillariidae</taxon>
        <taxon>Phyllonorycter</taxon>
    </lineage>
</organism>
<dbReference type="GO" id="GO:0016887">
    <property type="term" value="F:ATP hydrolysis activity"/>
    <property type="evidence" value="ECO:0007669"/>
    <property type="project" value="InterPro"/>
</dbReference>
<dbReference type="GO" id="GO:0005524">
    <property type="term" value="F:ATP binding"/>
    <property type="evidence" value="ECO:0007669"/>
    <property type="project" value="UniProtKB-KW"/>
</dbReference>
<dbReference type="Gene3D" id="3.40.50.11260">
    <property type="match status" value="1"/>
</dbReference>
<dbReference type="InterPro" id="IPR001404">
    <property type="entry name" value="Hsp90_fam"/>
</dbReference>
<dbReference type="PANTHER" id="PTHR11528">
    <property type="entry name" value="HEAT SHOCK PROTEIN 90 FAMILY MEMBER"/>
    <property type="match status" value="1"/>
</dbReference>
<evidence type="ECO:0000256" key="2">
    <source>
        <dbReference type="ARBA" id="ARBA00022741"/>
    </source>
</evidence>
<evidence type="ECO:0000256" key="1">
    <source>
        <dbReference type="ARBA" id="ARBA00008239"/>
    </source>
</evidence>
<keyword evidence="6" id="KW-0346">Stress response</keyword>
<evidence type="ECO:0000313" key="6">
    <source>
        <dbReference type="EMBL" id="AKN35066.1"/>
    </source>
</evidence>
<name>A0A0H3ZGR0_9NEOP</name>
<dbReference type="SUPFAM" id="SSF110942">
    <property type="entry name" value="HSP90 C-terminal domain"/>
    <property type="match status" value="1"/>
</dbReference>
<dbReference type="FunFam" id="1.20.120.790:FF:000001">
    <property type="entry name" value="Heat shock protein 90 alpha"/>
    <property type="match status" value="1"/>
</dbReference>
<sequence length="211" mass="23760">MTEPIDEYVVQQMREYDGKTLVSVTKEGLELPEDEEEKKKREEDKVKFEGLCKVIKNILDNKVEKVVVSNRLVESPCCIVTAQYGWSANMERIMKAQALRDTSTMGYMAAKKHLEINPDHSIVETLRQKADADKNDKAVKDLVILLYETALLSSGFALDEPQVHASRIYRMIKLGLGIDEEEPIQVEESSAGDVPPLEGDGDDASRMEEVD</sequence>
<keyword evidence="2" id="KW-0547">Nucleotide-binding</keyword>
<keyword evidence="4" id="KW-0143">Chaperone</keyword>
<dbReference type="Gene3D" id="1.20.120.790">
    <property type="entry name" value="Heat shock protein 90, C-terminal domain"/>
    <property type="match status" value="1"/>
</dbReference>
<proteinExistence type="evidence at transcript level"/>
<evidence type="ECO:0000256" key="4">
    <source>
        <dbReference type="ARBA" id="ARBA00023186"/>
    </source>
</evidence>
<dbReference type="Pfam" id="PF00183">
    <property type="entry name" value="HSP90"/>
    <property type="match status" value="1"/>
</dbReference>
<dbReference type="InterPro" id="IPR037196">
    <property type="entry name" value="HSP90_C"/>
</dbReference>